<dbReference type="SUPFAM" id="SSF46689">
    <property type="entry name" value="Homeodomain-like"/>
    <property type="match status" value="1"/>
</dbReference>
<dbReference type="InterPro" id="IPR036271">
    <property type="entry name" value="Tet_transcr_reg_TetR-rel_C_sf"/>
</dbReference>
<evidence type="ECO:0000256" key="2">
    <source>
        <dbReference type="ARBA" id="ARBA00023125"/>
    </source>
</evidence>
<dbReference type="InterPro" id="IPR001647">
    <property type="entry name" value="HTH_TetR"/>
</dbReference>
<feature type="domain" description="HTH tetR-type" evidence="5">
    <location>
        <begin position="14"/>
        <end position="73"/>
    </location>
</feature>
<evidence type="ECO:0000313" key="7">
    <source>
        <dbReference type="Proteomes" id="UP000571817"/>
    </source>
</evidence>
<evidence type="ECO:0000259" key="5">
    <source>
        <dbReference type="PROSITE" id="PS50977"/>
    </source>
</evidence>
<feature type="DNA-binding region" description="H-T-H motif" evidence="4">
    <location>
        <begin position="36"/>
        <end position="55"/>
    </location>
</feature>
<dbReference type="RefSeq" id="WP_179482671.1">
    <property type="nucleotide sequence ID" value="NZ_JACCFW010000001.1"/>
</dbReference>
<evidence type="ECO:0000256" key="4">
    <source>
        <dbReference type="PROSITE-ProRule" id="PRU00335"/>
    </source>
</evidence>
<dbReference type="SUPFAM" id="SSF48498">
    <property type="entry name" value="Tetracyclin repressor-like, C-terminal domain"/>
    <property type="match status" value="1"/>
</dbReference>
<dbReference type="GO" id="GO:0003700">
    <property type="term" value="F:DNA-binding transcription factor activity"/>
    <property type="evidence" value="ECO:0007669"/>
    <property type="project" value="TreeGrafter"/>
</dbReference>
<dbReference type="InterPro" id="IPR009057">
    <property type="entry name" value="Homeodomain-like_sf"/>
</dbReference>
<dbReference type="AlphaFoldDB" id="A0A853DDV4"/>
<dbReference type="Pfam" id="PF13305">
    <property type="entry name" value="TetR_C_33"/>
    <property type="match status" value="1"/>
</dbReference>
<dbReference type="InterPro" id="IPR025996">
    <property type="entry name" value="MT1864/Rv1816-like_C"/>
</dbReference>
<evidence type="ECO:0000256" key="3">
    <source>
        <dbReference type="ARBA" id="ARBA00023163"/>
    </source>
</evidence>
<organism evidence="6 7">
    <name type="scientific">Allobranchiibius huperziae</name>
    <dbReference type="NCBI Taxonomy" id="1874116"/>
    <lineage>
        <taxon>Bacteria</taxon>
        <taxon>Bacillati</taxon>
        <taxon>Actinomycetota</taxon>
        <taxon>Actinomycetes</taxon>
        <taxon>Micrococcales</taxon>
        <taxon>Dermacoccaceae</taxon>
        <taxon>Allobranchiibius</taxon>
    </lineage>
</organism>
<dbReference type="Pfam" id="PF00440">
    <property type="entry name" value="TetR_N"/>
    <property type="match status" value="1"/>
</dbReference>
<keyword evidence="3" id="KW-0804">Transcription</keyword>
<accession>A0A853DDV4</accession>
<reference evidence="6 7" key="1">
    <citation type="submission" date="2020-07" db="EMBL/GenBank/DDBJ databases">
        <title>Sequencing the genomes of 1000 actinobacteria strains.</title>
        <authorList>
            <person name="Klenk H.-P."/>
        </authorList>
    </citation>
    <scope>NUCLEOTIDE SEQUENCE [LARGE SCALE GENOMIC DNA]</scope>
    <source>
        <strain evidence="6 7">DSM 29531</strain>
    </source>
</reference>
<evidence type="ECO:0000256" key="1">
    <source>
        <dbReference type="ARBA" id="ARBA00023015"/>
    </source>
</evidence>
<sequence length="236" mass="25896">MTERRTGARERVRAETTEDIKRVAREHLATDGADLSLRAVARDVGMVSSAVYRYFPSRDDLLTALVVDAYDELADAADEAERTAPRRDPHARWMALTRGIRAWSLAHPHEYALLYGSPVPGYQAPEDTVGPASRPQLLLAQILRDAAAGRSSTAAQGDRLGRGLRADMVTAAAFLDVLELPGALVARGLLAWTQLFGALSFELFGRFEGGIEDPGALFEFEMRAMSDYLGLRERAH</sequence>
<dbReference type="Proteomes" id="UP000571817">
    <property type="component" value="Unassembled WGS sequence"/>
</dbReference>
<dbReference type="PANTHER" id="PTHR30055">
    <property type="entry name" value="HTH-TYPE TRANSCRIPTIONAL REGULATOR RUTR"/>
    <property type="match status" value="1"/>
</dbReference>
<keyword evidence="1" id="KW-0805">Transcription regulation</keyword>
<protein>
    <submittedName>
        <fullName evidence="6">AcrR family transcriptional regulator</fullName>
    </submittedName>
</protein>
<dbReference type="EMBL" id="JACCFW010000001">
    <property type="protein sequence ID" value="NYJ75756.1"/>
    <property type="molecule type" value="Genomic_DNA"/>
</dbReference>
<dbReference type="GO" id="GO:0000976">
    <property type="term" value="F:transcription cis-regulatory region binding"/>
    <property type="evidence" value="ECO:0007669"/>
    <property type="project" value="TreeGrafter"/>
</dbReference>
<dbReference type="Gene3D" id="1.10.357.10">
    <property type="entry name" value="Tetracycline Repressor, domain 2"/>
    <property type="match status" value="1"/>
</dbReference>
<name>A0A853DDV4_9MICO</name>
<keyword evidence="2 4" id="KW-0238">DNA-binding</keyword>
<keyword evidence="7" id="KW-1185">Reference proteome</keyword>
<gene>
    <name evidence="6" type="ORF">HNR15_002719</name>
</gene>
<evidence type="ECO:0000313" key="6">
    <source>
        <dbReference type="EMBL" id="NYJ75756.1"/>
    </source>
</evidence>
<dbReference type="PANTHER" id="PTHR30055:SF243">
    <property type="entry name" value="HTH-TYPE TRANSCRIPTIONAL REGULATOR RV1816"/>
    <property type="match status" value="1"/>
</dbReference>
<proteinExistence type="predicted"/>
<dbReference type="InterPro" id="IPR050109">
    <property type="entry name" value="HTH-type_TetR-like_transc_reg"/>
</dbReference>
<comment type="caution">
    <text evidence="6">The sequence shown here is derived from an EMBL/GenBank/DDBJ whole genome shotgun (WGS) entry which is preliminary data.</text>
</comment>
<dbReference type="PROSITE" id="PS50977">
    <property type="entry name" value="HTH_TETR_2"/>
    <property type="match status" value="1"/>
</dbReference>